<dbReference type="RefSeq" id="WP_212724935.1">
    <property type="nucleotide sequence ID" value="NZ_CP071250.1"/>
</dbReference>
<evidence type="ECO:0000256" key="3">
    <source>
        <dbReference type="PIRNR" id="PIRNR000441"/>
    </source>
</evidence>
<keyword evidence="4" id="KW-1133">Transmembrane helix</keyword>
<dbReference type="AlphaFoldDB" id="A0A9Q9CG42"/>
<accession>A0A9Q9CG42</accession>
<dbReference type="InterPro" id="IPR005881">
    <property type="entry name" value="Ser_O-AcTrfase"/>
</dbReference>
<evidence type="ECO:0000313" key="6">
    <source>
        <dbReference type="Proteomes" id="UP001058072"/>
    </source>
</evidence>
<keyword evidence="1 3" id="KW-0808">Transferase</keyword>
<dbReference type="EC" id="2.3.1.30" evidence="3"/>
<dbReference type="InterPro" id="IPR045304">
    <property type="entry name" value="LbH_SAT"/>
</dbReference>
<dbReference type="PANTHER" id="PTHR42811">
    <property type="entry name" value="SERINE ACETYLTRANSFERASE"/>
    <property type="match status" value="1"/>
</dbReference>
<dbReference type="SUPFAM" id="SSF51161">
    <property type="entry name" value="Trimeric LpxA-like enzymes"/>
    <property type="match status" value="1"/>
</dbReference>
<dbReference type="GO" id="GO:0009001">
    <property type="term" value="F:serine O-acetyltransferase activity"/>
    <property type="evidence" value="ECO:0007669"/>
    <property type="project" value="UniProtKB-EC"/>
</dbReference>
<dbReference type="PIRSF" id="PIRSF000441">
    <property type="entry name" value="CysE"/>
    <property type="match status" value="1"/>
</dbReference>
<keyword evidence="4" id="KW-0812">Transmembrane</keyword>
<comment type="similarity">
    <text evidence="3">Belongs to the transferase hexapeptide repeat family.</text>
</comment>
<feature type="transmembrane region" description="Helical" evidence="4">
    <location>
        <begin position="42"/>
        <end position="63"/>
    </location>
</feature>
<reference evidence="5" key="1">
    <citation type="submission" date="2021-03" db="EMBL/GenBank/DDBJ databases">
        <title>Comparative Genomics and Metabolomics in the genus Turicibacter.</title>
        <authorList>
            <person name="Maki J."/>
            <person name="Looft T."/>
        </authorList>
    </citation>
    <scope>NUCLEOTIDE SEQUENCE</scope>
    <source>
        <strain evidence="5">ISU324</strain>
    </source>
</reference>
<keyword evidence="2 3" id="KW-0012">Acyltransferase</keyword>
<comment type="catalytic activity">
    <reaction evidence="3">
        <text>L-serine + acetyl-CoA = O-acetyl-L-serine + CoA</text>
        <dbReference type="Rhea" id="RHEA:24560"/>
        <dbReference type="ChEBI" id="CHEBI:33384"/>
        <dbReference type="ChEBI" id="CHEBI:57287"/>
        <dbReference type="ChEBI" id="CHEBI:57288"/>
        <dbReference type="ChEBI" id="CHEBI:58340"/>
        <dbReference type="EC" id="2.3.1.30"/>
    </reaction>
</comment>
<dbReference type="Gene3D" id="2.160.10.10">
    <property type="entry name" value="Hexapeptide repeat proteins"/>
    <property type="match status" value="1"/>
</dbReference>
<dbReference type="InterPro" id="IPR011004">
    <property type="entry name" value="Trimer_LpxA-like_sf"/>
</dbReference>
<organism evidence="5 6">
    <name type="scientific">Turicibacter bilis</name>
    <dbReference type="NCBI Taxonomy" id="2735723"/>
    <lineage>
        <taxon>Bacteria</taxon>
        <taxon>Bacillati</taxon>
        <taxon>Bacillota</taxon>
        <taxon>Erysipelotrichia</taxon>
        <taxon>Erysipelotrichales</taxon>
        <taxon>Turicibacteraceae</taxon>
        <taxon>Turicibacter</taxon>
    </lineage>
</organism>
<dbReference type="Proteomes" id="UP001058072">
    <property type="component" value="Chromosome"/>
</dbReference>
<evidence type="ECO:0000256" key="1">
    <source>
        <dbReference type="ARBA" id="ARBA00022679"/>
    </source>
</evidence>
<dbReference type="EMBL" id="CP071250">
    <property type="protein sequence ID" value="UUF08314.1"/>
    <property type="molecule type" value="Genomic_DNA"/>
</dbReference>
<protein>
    <recommendedName>
        <fullName evidence="3">Serine acetyltransferase</fullName>
        <ecNumber evidence="3">2.3.1.30</ecNumber>
    </recommendedName>
</protein>
<evidence type="ECO:0000313" key="5">
    <source>
        <dbReference type="EMBL" id="UUF08314.1"/>
    </source>
</evidence>
<feature type="transmembrane region" description="Helical" evidence="4">
    <location>
        <begin position="16"/>
        <end position="35"/>
    </location>
</feature>
<gene>
    <name evidence="5" type="ORF">J0J70_12170</name>
</gene>
<evidence type="ECO:0000256" key="2">
    <source>
        <dbReference type="ARBA" id="ARBA00023315"/>
    </source>
</evidence>
<proteinExistence type="inferred from homology"/>
<name>A0A9Q9CG42_9FIRM</name>
<evidence type="ECO:0000256" key="4">
    <source>
        <dbReference type="SAM" id="Phobius"/>
    </source>
</evidence>
<dbReference type="CDD" id="cd03354">
    <property type="entry name" value="LbH_SAT"/>
    <property type="match status" value="1"/>
</dbReference>
<keyword evidence="4" id="KW-0472">Membrane</keyword>
<dbReference type="GO" id="GO:0005737">
    <property type="term" value="C:cytoplasm"/>
    <property type="evidence" value="ECO:0007669"/>
    <property type="project" value="InterPro"/>
</dbReference>
<sequence length="180" mass="19787">MFKKIKSDYRAYKLNSYHLIIGIFTMNTFYLVLLYRISHQLFILNIPLLPSILRSISLIIFGADISPAAVIGEGFRVAHSFGIVIGSDVVIGKNFQIFQCVTIGGKDFERNGRTMPLIGDNVTVFTSSSILGPIFIGDNVSIGANSLVIKDIPDSVSVGGVPAKILRRIDYPHSLKSLQK</sequence>
<dbReference type="GO" id="GO:0006535">
    <property type="term" value="P:cysteine biosynthetic process from serine"/>
    <property type="evidence" value="ECO:0007669"/>
    <property type="project" value="InterPro"/>
</dbReference>